<evidence type="ECO:0000313" key="1">
    <source>
        <dbReference type="EMBL" id="TBU65319.1"/>
    </source>
</evidence>
<name>A0A4Q9QCA0_9APHY</name>
<organism evidence="1 2">
    <name type="scientific">Dichomitus squalens</name>
    <dbReference type="NCBI Taxonomy" id="114155"/>
    <lineage>
        <taxon>Eukaryota</taxon>
        <taxon>Fungi</taxon>
        <taxon>Dikarya</taxon>
        <taxon>Basidiomycota</taxon>
        <taxon>Agaricomycotina</taxon>
        <taxon>Agaricomycetes</taxon>
        <taxon>Polyporales</taxon>
        <taxon>Polyporaceae</taxon>
        <taxon>Dichomitus</taxon>
    </lineage>
</organism>
<accession>A0A4Q9QCA0</accession>
<keyword evidence="2" id="KW-1185">Reference proteome</keyword>
<protein>
    <submittedName>
        <fullName evidence="1">Uncharacterized protein</fullName>
    </submittedName>
</protein>
<dbReference type="Proteomes" id="UP000292082">
    <property type="component" value="Unassembled WGS sequence"/>
</dbReference>
<dbReference type="AlphaFoldDB" id="A0A4Q9QCA0"/>
<reference evidence="1 2" key="1">
    <citation type="submission" date="2019-01" db="EMBL/GenBank/DDBJ databases">
        <title>Draft genome sequences of three monokaryotic isolates of the white-rot basidiomycete fungus Dichomitus squalens.</title>
        <authorList>
            <consortium name="DOE Joint Genome Institute"/>
            <person name="Lopez S.C."/>
            <person name="Andreopoulos B."/>
            <person name="Pangilinan J."/>
            <person name="Lipzen A."/>
            <person name="Riley R."/>
            <person name="Ahrendt S."/>
            <person name="Ng V."/>
            <person name="Barry K."/>
            <person name="Daum C."/>
            <person name="Grigoriev I.V."/>
            <person name="Hilden K.S."/>
            <person name="Makela M.R."/>
            <person name="de Vries R.P."/>
        </authorList>
    </citation>
    <scope>NUCLEOTIDE SEQUENCE [LARGE SCALE GENOMIC DNA]</scope>
    <source>
        <strain evidence="1 2">CBS 464.89</strain>
    </source>
</reference>
<gene>
    <name evidence="1" type="ORF">BD310DRAFT_911143</name>
</gene>
<proteinExistence type="predicted"/>
<dbReference type="EMBL" id="ML145084">
    <property type="protein sequence ID" value="TBU65319.1"/>
    <property type="molecule type" value="Genomic_DNA"/>
</dbReference>
<evidence type="ECO:0000313" key="2">
    <source>
        <dbReference type="Proteomes" id="UP000292082"/>
    </source>
</evidence>
<dbReference type="PROSITE" id="PS51257">
    <property type="entry name" value="PROKAR_LIPOPROTEIN"/>
    <property type="match status" value="1"/>
</dbReference>
<sequence>MPDIRSGHLATGVPQNILGSCLLHRSTTPASFMASNPSSSHGFGRRVAADTDSYRRGGTSDPATLQMANTALGNRGTLLRSRSYWTLAS</sequence>